<dbReference type="Gene3D" id="3.90.180.10">
    <property type="entry name" value="Medium-chain alcohol dehydrogenases, catalytic domain"/>
    <property type="match status" value="1"/>
</dbReference>
<dbReference type="InterPro" id="IPR011032">
    <property type="entry name" value="GroES-like_sf"/>
</dbReference>
<dbReference type="SUPFAM" id="SSF50129">
    <property type="entry name" value="GroES-like"/>
    <property type="match status" value="1"/>
</dbReference>
<evidence type="ECO:0000256" key="5">
    <source>
        <dbReference type="ARBA" id="ARBA00023128"/>
    </source>
</evidence>
<evidence type="ECO:0000256" key="2">
    <source>
        <dbReference type="ARBA" id="ARBA00010371"/>
    </source>
</evidence>
<reference evidence="8 9" key="2">
    <citation type="journal article" date="2018" name="Elife">
        <title>Firefly genomes illuminate parallel origins of bioluminescence in beetles.</title>
        <authorList>
            <person name="Fallon T.R."/>
            <person name="Lower S.E."/>
            <person name="Chang C.H."/>
            <person name="Bessho-Uehara M."/>
            <person name="Martin G.J."/>
            <person name="Bewick A.J."/>
            <person name="Behringer M."/>
            <person name="Debat H.J."/>
            <person name="Wong I."/>
            <person name="Day J.C."/>
            <person name="Suvorov A."/>
            <person name="Silva C.J."/>
            <person name="Stanger-Hall K.F."/>
            <person name="Hall D.W."/>
            <person name="Schmitz R.J."/>
            <person name="Nelson D.R."/>
            <person name="Lewis S.M."/>
            <person name="Shigenobu S."/>
            <person name="Bybee S.M."/>
            <person name="Larracuente A.M."/>
            <person name="Oba Y."/>
            <person name="Weng J.K."/>
        </authorList>
    </citation>
    <scope>NUCLEOTIDE SEQUENCE [LARGE SCALE GENOMIC DNA]</scope>
    <source>
        <strain evidence="8">1611_PpyrPB1</strain>
        <tissue evidence="8">Whole body</tissue>
    </source>
</reference>
<name>A0A1Y1MG77_PHOPY</name>
<dbReference type="Gene3D" id="3.40.50.720">
    <property type="entry name" value="NAD(P)-binding Rossmann-like Domain"/>
    <property type="match status" value="1"/>
</dbReference>
<dbReference type="InParanoid" id="A0A1Y1MG77"/>
<dbReference type="PANTHER" id="PTHR11695:SF294">
    <property type="entry name" value="RETICULON-4-INTERACTING PROTEIN 1, MITOCHONDRIAL"/>
    <property type="match status" value="1"/>
</dbReference>
<dbReference type="InterPro" id="IPR050700">
    <property type="entry name" value="YIM1/Zinc_Alcohol_DH_Fams"/>
</dbReference>
<sequence>MNIFKTVHRWKLSKFSQYSTATKMKAWQIHCYGDIQDLQLTNARIPLIENPEDLLIKVNAASVNPIDVVMTKGYGKTLINLMREHDLEFPLTLGRDFCGTVVDKGHNVSNKFNIGDNVCGVIAVHKQGSHAEHVIANESNIFHQPKHLTAVEATSPLYAAMTAWSALYVTGELALRKPESARILILGVSGGVGTVAVQMLKSQRATVMGTCSSDAIPLVQSLGIDGVFDYTKPDFNTSISSEPKFDIILDCAKVGYKNIPNSWKYDRYITLNSPLMVNTDNHGLVYGLITSACDLLGANLKKCPSEQSVRWAFFYPSEKGLQFISDLLQNNQVTPIIYKVFPFMELPNAYEALNQGHVRGKIVIDMNK</sequence>
<dbReference type="InterPro" id="IPR020843">
    <property type="entry name" value="ER"/>
</dbReference>
<dbReference type="FunFam" id="3.40.50.720:FF:000147">
    <property type="entry name" value="Reticulon-4-interacting protein 1 homolog, mitochondrial"/>
    <property type="match status" value="1"/>
</dbReference>
<evidence type="ECO:0000256" key="4">
    <source>
        <dbReference type="ARBA" id="ARBA00023002"/>
    </source>
</evidence>
<dbReference type="GO" id="GO:0005739">
    <property type="term" value="C:mitochondrion"/>
    <property type="evidence" value="ECO:0007669"/>
    <property type="project" value="UniProtKB-SubCell"/>
</dbReference>
<keyword evidence="3" id="KW-0809">Transit peptide</keyword>
<dbReference type="Pfam" id="PF13602">
    <property type="entry name" value="ADH_zinc_N_2"/>
    <property type="match status" value="1"/>
</dbReference>
<dbReference type="InterPro" id="IPR013154">
    <property type="entry name" value="ADH-like_N"/>
</dbReference>
<dbReference type="FunCoup" id="A0A1Y1MG77">
    <property type="interactions" value="942"/>
</dbReference>
<keyword evidence="9" id="KW-1185">Reference proteome</keyword>
<comment type="similarity">
    <text evidence="2">Belongs to the zinc-containing alcohol dehydrogenase family. Quinone oxidoreductase subfamily.</text>
</comment>
<keyword evidence="4" id="KW-0560">Oxidoreductase</keyword>
<dbReference type="InterPro" id="IPR037397">
    <property type="entry name" value="RTN4IP1"/>
</dbReference>
<evidence type="ECO:0000313" key="9">
    <source>
        <dbReference type="Proteomes" id="UP000327044"/>
    </source>
</evidence>
<dbReference type="Pfam" id="PF08240">
    <property type="entry name" value="ADH_N"/>
    <property type="match status" value="1"/>
</dbReference>
<evidence type="ECO:0000259" key="6">
    <source>
        <dbReference type="SMART" id="SM00829"/>
    </source>
</evidence>
<organism evidence="7">
    <name type="scientific">Photinus pyralis</name>
    <name type="common">Common eastern firefly</name>
    <name type="synonym">Lampyris pyralis</name>
    <dbReference type="NCBI Taxonomy" id="7054"/>
    <lineage>
        <taxon>Eukaryota</taxon>
        <taxon>Metazoa</taxon>
        <taxon>Ecdysozoa</taxon>
        <taxon>Arthropoda</taxon>
        <taxon>Hexapoda</taxon>
        <taxon>Insecta</taxon>
        <taxon>Pterygota</taxon>
        <taxon>Neoptera</taxon>
        <taxon>Endopterygota</taxon>
        <taxon>Coleoptera</taxon>
        <taxon>Polyphaga</taxon>
        <taxon>Elateriformia</taxon>
        <taxon>Elateroidea</taxon>
        <taxon>Lampyridae</taxon>
        <taxon>Lampyrinae</taxon>
        <taxon>Photinus</taxon>
    </lineage>
</organism>
<evidence type="ECO:0000256" key="3">
    <source>
        <dbReference type="ARBA" id="ARBA00022946"/>
    </source>
</evidence>
<dbReference type="Proteomes" id="UP000327044">
    <property type="component" value="Unassembled WGS sequence"/>
</dbReference>
<accession>A0A1Y1MG77</accession>
<feature type="domain" description="Enoyl reductase (ER)" evidence="6">
    <location>
        <begin position="33"/>
        <end position="364"/>
    </location>
</feature>
<comment type="subcellular location">
    <subcellularLocation>
        <location evidence="1">Mitochondrion</location>
    </subcellularLocation>
</comment>
<dbReference type="EMBL" id="GEZM01032419">
    <property type="protein sequence ID" value="JAV84591.1"/>
    <property type="molecule type" value="Transcribed_RNA"/>
</dbReference>
<dbReference type="InterPro" id="IPR036291">
    <property type="entry name" value="NAD(P)-bd_dom_sf"/>
</dbReference>
<proteinExistence type="inferred from homology"/>
<gene>
    <name evidence="8" type="ORF">PPYR_09356</name>
</gene>
<dbReference type="SUPFAM" id="SSF51735">
    <property type="entry name" value="NAD(P)-binding Rossmann-fold domains"/>
    <property type="match status" value="1"/>
</dbReference>
<protein>
    <recommendedName>
        <fullName evidence="6">Enoyl reductase (ER) domain-containing protein</fullName>
    </recommendedName>
</protein>
<reference evidence="8" key="3">
    <citation type="submission" date="2019-08" db="EMBL/GenBank/DDBJ databases">
        <authorList>
            <consortium name="Photinus pyralis genome working group"/>
            <person name="Fallon T.R."/>
            <person name="Sander Lower S.E."/>
            <person name="Weng J.-K."/>
        </authorList>
    </citation>
    <scope>NUCLEOTIDE SEQUENCE</scope>
    <source>
        <strain evidence="8">1611_PpyrPB1</strain>
        <tissue evidence="8">Whole body</tissue>
    </source>
</reference>
<evidence type="ECO:0000313" key="8">
    <source>
        <dbReference type="EMBL" id="KAB0798363.1"/>
    </source>
</evidence>
<dbReference type="CDD" id="cd08248">
    <property type="entry name" value="RTN4I1"/>
    <property type="match status" value="1"/>
</dbReference>
<reference evidence="7" key="1">
    <citation type="journal article" date="2016" name="Sci. Rep.">
        <title>Molecular characterization of firefly nuptial gifts: a multi-omics approach sheds light on postcopulatory sexual selection.</title>
        <authorList>
            <person name="Al-Wathiqui N."/>
            <person name="Fallon T.R."/>
            <person name="South A."/>
            <person name="Weng J.K."/>
            <person name="Lewis S.M."/>
        </authorList>
    </citation>
    <scope>NUCLEOTIDE SEQUENCE</scope>
</reference>
<dbReference type="EMBL" id="VVIM01000006">
    <property type="protein sequence ID" value="KAB0798363.1"/>
    <property type="molecule type" value="Genomic_DNA"/>
</dbReference>
<dbReference type="AlphaFoldDB" id="A0A1Y1MG77"/>
<evidence type="ECO:0000256" key="1">
    <source>
        <dbReference type="ARBA" id="ARBA00004173"/>
    </source>
</evidence>
<dbReference type="PANTHER" id="PTHR11695">
    <property type="entry name" value="ALCOHOL DEHYDROGENASE RELATED"/>
    <property type="match status" value="1"/>
</dbReference>
<dbReference type="GO" id="GO:0016491">
    <property type="term" value="F:oxidoreductase activity"/>
    <property type="evidence" value="ECO:0007669"/>
    <property type="project" value="UniProtKB-KW"/>
</dbReference>
<dbReference type="SMART" id="SM00829">
    <property type="entry name" value="PKS_ER"/>
    <property type="match status" value="1"/>
</dbReference>
<keyword evidence="5" id="KW-0496">Mitochondrion</keyword>
<evidence type="ECO:0000313" key="7">
    <source>
        <dbReference type="EMBL" id="JAV84591.1"/>
    </source>
</evidence>